<name>A0A934K841_9BACT</name>
<dbReference type="PANTHER" id="PTHR35337:SF1">
    <property type="entry name" value="SLR1478 PROTEIN"/>
    <property type="match status" value="1"/>
</dbReference>
<dbReference type="Proteomes" id="UP000612893">
    <property type="component" value="Unassembled WGS sequence"/>
</dbReference>
<protein>
    <submittedName>
        <fullName evidence="2">Stage II sporulation protein M</fullName>
    </submittedName>
</protein>
<accession>A0A934K841</accession>
<keyword evidence="1" id="KW-0812">Transmembrane</keyword>
<feature type="transmembrane region" description="Helical" evidence="1">
    <location>
        <begin position="171"/>
        <end position="192"/>
    </location>
</feature>
<feature type="transmembrane region" description="Helical" evidence="1">
    <location>
        <begin position="105"/>
        <end position="126"/>
    </location>
</feature>
<gene>
    <name evidence="2" type="ORF">JF922_04775</name>
</gene>
<evidence type="ECO:0000313" key="3">
    <source>
        <dbReference type="Proteomes" id="UP000612893"/>
    </source>
</evidence>
<feature type="transmembrane region" description="Helical" evidence="1">
    <location>
        <begin position="289"/>
        <end position="309"/>
    </location>
</feature>
<dbReference type="PANTHER" id="PTHR35337">
    <property type="entry name" value="SLR1478 PROTEIN"/>
    <property type="match status" value="1"/>
</dbReference>
<comment type="caution">
    <text evidence="2">The sequence shown here is derived from an EMBL/GenBank/DDBJ whole genome shotgun (WGS) entry which is preliminary data.</text>
</comment>
<dbReference type="EMBL" id="JAEKNR010000058">
    <property type="protein sequence ID" value="MBJ7597383.1"/>
    <property type="molecule type" value="Genomic_DNA"/>
</dbReference>
<dbReference type="RefSeq" id="WP_338199557.1">
    <property type="nucleotide sequence ID" value="NZ_JAEKNR010000058.1"/>
</dbReference>
<feature type="transmembrane region" description="Helical" evidence="1">
    <location>
        <begin position="199"/>
        <end position="219"/>
    </location>
</feature>
<feature type="transmembrane region" description="Helical" evidence="1">
    <location>
        <begin position="263"/>
        <end position="283"/>
    </location>
</feature>
<keyword evidence="1" id="KW-0472">Membrane</keyword>
<keyword evidence="1" id="KW-1133">Transmembrane helix</keyword>
<proteinExistence type="predicted"/>
<dbReference type="InterPro" id="IPR002798">
    <property type="entry name" value="SpoIIM-like"/>
</dbReference>
<keyword evidence="3" id="KW-1185">Reference proteome</keyword>
<dbReference type="Pfam" id="PF01944">
    <property type="entry name" value="SpoIIM"/>
    <property type="match status" value="1"/>
</dbReference>
<sequence length="317" mass="33662">MRAQEFVNRRRPEWERLEALLGAAGGGRGLRPRDAIALAALYRRATSDLARAQRDWPEEPVTRYLNGLVGRGHGTVYRGGGAVLKRLWRFYSQTVPLTYRASGSYVLAAAALTFGSAALTFLATLARPELGQALVSPDILDLVKHHRLWTDIPPSERPVVSGLLFDHNLQVALGAFALGVAFGLPTIAILLLNGISLGGIFGLVTNFGLGFGLLDFVVAHGPLELSIIVAAGASGLMLGWALLQPGPYRRRDALVVAARRAYVLAVGLGPLLVVAGIIEGNLSPSSAPFAAKLAVGLATVGLLYGWLLLGARNRPDP</sequence>
<reference evidence="2" key="1">
    <citation type="submission" date="2020-10" db="EMBL/GenBank/DDBJ databases">
        <title>Ca. Dormibacterota MAGs.</title>
        <authorList>
            <person name="Montgomery K."/>
        </authorList>
    </citation>
    <scope>NUCLEOTIDE SEQUENCE [LARGE SCALE GENOMIC DNA]</scope>
    <source>
        <strain evidence="2">SC8812_S17_10</strain>
    </source>
</reference>
<evidence type="ECO:0000256" key="1">
    <source>
        <dbReference type="SAM" id="Phobius"/>
    </source>
</evidence>
<dbReference type="AlphaFoldDB" id="A0A934K841"/>
<feature type="transmembrane region" description="Helical" evidence="1">
    <location>
        <begin position="225"/>
        <end position="243"/>
    </location>
</feature>
<organism evidence="2 3">
    <name type="scientific">Candidatus Nephthysia bennettiae</name>
    <dbReference type="NCBI Taxonomy" id="3127016"/>
    <lineage>
        <taxon>Bacteria</taxon>
        <taxon>Bacillati</taxon>
        <taxon>Candidatus Dormiibacterota</taxon>
        <taxon>Candidatus Dormibacteria</taxon>
        <taxon>Candidatus Dormibacterales</taxon>
        <taxon>Candidatus Dormibacteraceae</taxon>
        <taxon>Candidatus Nephthysia</taxon>
    </lineage>
</organism>
<evidence type="ECO:0000313" key="2">
    <source>
        <dbReference type="EMBL" id="MBJ7597383.1"/>
    </source>
</evidence>